<name>K6YQ72_9ALTE</name>
<evidence type="ECO:0000313" key="3">
    <source>
        <dbReference type="Proteomes" id="UP000006327"/>
    </source>
</evidence>
<dbReference type="Gene3D" id="3.30.420.10">
    <property type="entry name" value="Ribonuclease H-like superfamily/Ribonuclease H"/>
    <property type="match status" value="1"/>
</dbReference>
<keyword evidence="3" id="KW-1185">Reference proteome</keyword>
<dbReference type="RefSeq" id="WP_007622072.1">
    <property type="nucleotide sequence ID" value="NZ_BAEO01000051.1"/>
</dbReference>
<dbReference type="eggNOG" id="COG2801">
    <property type="taxonomic scope" value="Bacteria"/>
</dbReference>
<dbReference type="InterPro" id="IPR036397">
    <property type="entry name" value="RNaseH_sf"/>
</dbReference>
<dbReference type="SUPFAM" id="SSF53098">
    <property type="entry name" value="Ribonuclease H-like"/>
    <property type="match status" value="1"/>
</dbReference>
<comment type="caution">
    <text evidence="2">The sequence shown here is derived from an EMBL/GenBank/DDBJ whole genome shotgun (WGS) entry which is preliminary data.</text>
</comment>
<dbReference type="AlphaFoldDB" id="K6YQ72"/>
<protein>
    <recommendedName>
        <fullName evidence="4">Integrase catalytic domain-containing protein</fullName>
    </recommendedName>
</protein>
<proteinExistence type="predicted"/>
<dbReference type="EMBL" id="BAEO01000051">
    <property type="protein sequence ID" value="GAC20292.1"/>
    <property type="molecule type" value="Genomic_DNA"/>
</dbReference>
<gene>
    <name evidence="2" type="ORF">GARC_3334</name>
</gene>
<dbReference type="OrthoDB" id="501284at2"/>
<feature type="compositionally biased region" description="Polar residues" evidence="1">
    <location>
        <begin position="189"/>
        <end position="199"/>
    </location>
</feature>
<sequence>MELAINKVLVAPPLHSHDNNPARFTVVEYQYGSDIVVLCQQDRKRPKKPFVHRIGSPIKLSHCSATECVDWQLFSLESQSFSDAVHIRYYRDLWLSQNIPRGKPKTIERFFERRENRKKEVEARRRVVERFEQIAQRKYAFFNGEISTQCMKSFAKSLGVTYDFVWDTLSKYYAFGQCEEALISASGNSGRNTTLPENSQDAERRFPTGRGRKRKSNNQVKRVSNKQDSKDVEAFIKSNFHSIQYFSLKHLCKYYNSEYATKLIYEDEFGRKIYDYIPEKFLTISQFKTLLFRACGGRAKFEKIKHGAKEFRNKFKIHTSTVMKHVIGPGHMYEIDATVLDVHLISKYCTEEWLPIERPILYSVVDVSTNIIAGFHLSLNGANAEAVTLALFNAMSDKGQFCKQWGYDYQPGDWPCHHVCHTLVIDRGAEYLDAAMSALIKSQIGLASIQVTEAYLGRAKGSVEGLFNKLNKSCIHGLPGALIKGRAKAKKDPSNHAVYTIDDLYYILIEEIIAHNNQTILKKKVTQEHLENGVRGIPRELWNWGLEELMDGGKTVDPKTLMSALLPKKKAIVSKTGVKLTKDGFNYQTSNKQFEEMRQEIAVDRKCSDFEIDVMALPSWTQNVWLQMGTTSNDIIAFDLADSSELLKNLHFAEALAILEDQAVFASGARYANSVDDSIRVKTQRDIAISNRENLRGLLRSEGKSPAKGRQANTKADRFYEAQNNANTVCAAMNDDYNPQAIHN</sequence>
<accession>K6YQ72</accession>
<dbReference type="Proteomes" id="UP000006327">
    <property type="component" value="Unassembled WGS sequence"/>
</dbReference>
<feature type="region of interest" description="Disordered" evidence="1">
    <location>
        <begin position="189"/>
        <end position="226"/>
    </location>
</feature>
<evidence type="ECO:0000256" key="1">
    <source>
        <dbReference type="SAM" id="MobiDB-lite"/>
    </source>
</evidence>
<dbReference type="InterPro" id="IPR012337">
    <property type="entry name" value="RNaseH-like_sf"/>
</dbReference>
<evidence type="ECO:0000313" key="2">
    <source>
        <dbReference type="EMBL" id="GAC20292.1"/>
    </source>
</evidence>
<evidence type="ECO:0008006" key="4">
    <source>
        <dbReference type="Google" id="ProtNLM"/>
    </source>
</evidence>
<dbReference type="GO" id="GO:0003676">
    <property type="term" value="F:nucleic acid binding"/>
    <property type="evidence" value="ECO:0007669"/>
    <property type="project" value="InterPro"/>
</dbReference>
<reference evidence="2 3" key="1">
    <citation type="journal article" date="2017" name="Antonie Van Leeuwenhoek">
        <title>Rhizobium rhizosphaerae sp. nov., a novel species isolated from rice rhizosphere.</title>
        <authorList>
            <person name="Zhao J.J."/>
            <person name="Zhang J."/>
            <person name="Zhang R.J."/>
            <person name="Zhang C.W."/>
            <person name="Yin H.Q."/>
            <person name="Zhang X.X."/>
        </authorList>
    </citation>
    <scope>NUCLEOTIDE SEQUENCE [LARGE SCALE GENOMIC DNA]</scope>
    <source>
        <strain evidence="2 3">BSs20135</strain>
    </source>
</reference>
<dbReference type="STRING" id="493475.GARC_3334"/>
<organism evidence="2 3">
    <name type="scientific">Paraglaciecola arctica BSs20135</name>
    <dbReference type="NCBI Taxonomy" id="493475"/>
    <lineage>
        <taxon>Bacteria</taxon>
        <taxon>Pseudomonadati</taxon>
        <taxon>Pseudomonadota</taxon>
        <taxon>Gammaproteobacteria</taxon>
        <taxon>Alteromonadales</taxon>
        <taxon>Alteromonadaceae</taxon>
        <taxon>Paraglaciecola</taxon>
    </lineage>
</organism>